<organism evidence="12 13">
    <name type="scientific">Robiginitalea biformata (strain ATCC BAA-864 / DSM 15991 / KCTC 12146 / HTCC2501)</name>
    <dbReference type="NCBI Taxonomy" id="313596"/>
    <lineage>
        <taxon>Bacteria</taxon>
        <taxon>Pseudomonadati</taxon>
        <taxon>Bacteroidota</taxon>
        <taxon>Flavobacteriia</taxon>
        <taxon>Flavobacteriales</taxon>
        <taxon>Flavobacteriaceae</taxon>
        <taxon>Robiginitalea</taxon>
    </lineage>
</organism>
<keyword evidence="6" id="KW-0560">Oxidoreductase</keyword>
<dbReference type="PRINTS" id="PR00411">
    <property type="entry name" value="PNDRDTASEI"/>
</dbReference>
<evidence type="ECO:0000256" key="3">
    <source>
        <dbReference type="ARBA" id="ARBA00022630"/>
    </source>
</evidence>
<protein>
    <recommendedName>
        <fullName evidence="2">NADH:ubiquinone reductase (non-electrogenic)</fullName>
        <ecNumber evidence="2">1.6.5.9</ecNumber>
    </recommendedName>
</protein>
<dbReference type="GO" id="GO:0050136">
    <property type="term" value="F:NADH dehydrogenase (quinone) (non-electrogenic) activity"/>
    <property type="evidence" value="ECO:0007669"/>
    <property type="project" value="UniProtKB-EC"/>
</dbReference>
<dbReference type="EMBL" id="CP001712">
    <property type="protein sequence ID" value="EAR16055.1"/>
    <property type="molecule type" value="Genomic_DNA"/>
</dbReference>
<keyword evidence="3" id="KW-0285">Flavoprotein</keyword>
<comment type="similarity">
    <text evidence="1">Belongs to the NADH dehydrogenase family.</text>
</comment>
<evidence type="ECO:0000256" key="8">
    <source>
        <dbReference type="ARBA" id="ARBA00047599"/>
    </source>
</evidence>
<evidence type="ECO:0000256" key="1">
    <source>
        <dbReference type="ARBA" id="ARBA00005272"/>
    </source>
</evidence>
<dbReference type="STRING" id="313596.RB2501_04135"/>
<reference evidence="12 13" key="1">
    <citation type="journal article" date="2009" name="J. Bacteriol.">
        <title>Complete genome sequence of Robiginitalea biformata HTCC2501.</title>
        <authorList>
            <person name="Oh H.M."/>
            <person name="Giovannoni S.J."/>
            <person name="Lee K."/>
            <person name="Ferriera S."/>
            <person name="Johnson J."/>
            <person name="Cho J.C."/>
        </authorList>
    </citation>
    <scope>NUCLEOTIDE SEQUENCE [LARGE SCALE GENOMIC DNA]</scope>
    <source>
        <strain evidence="13">ATCC BAA-864 / HTCC2501 / KCTC 12146</strain>
    </source>
</reference>
<dbReference type="EC" id="1.6.5.9" evidence="2"/>
<dbReference type="KEGG" id="rbi:RB2501_04135"/>
<dbReference type="Pfam" id="PF07992">
    <property type="entry name" value="Pyr_redox_2"/>
    <property type="match status" value="1"/>
</dbReference>
<evidence type="ECO:0000259" key="11">
    <source>
        <dbReference type="Pfam" id="PF22366"/>
    </source>
</evidence>
<dbReference type="InterPro" id="IPR054585">
    <property type="entry name" value="NDH2-like_C"/>
</dbReference>
<dbReference type="Proteomes" id="UP000009049">
    <property type="component" value="Chromosome"/>
</dbReference>
<feature type="domain" description="External alternative NADH-ubiquinone oxidoreductase-like C-terminal" evidence="11">
    <location>
        <begin position="353"/>
        <end position="407"/>
    </location>
</feature>
<evidence type="ECO:0000256" key="2">
    <source>
        <dbReference type="ARBA" id="ARBA00012637"/>
    </source>
</evidence>
<dbReference type="InterPro" id="IPR045024">
    <property type="entry name" value="NDH-2"/>
</dbReference>
<dbReference type="OrthoDB" id="9781621at2"/>
<comment type="catalytic activity">
    <reaction evidence="8">
        <text>a quinone + NADH + H(+) = a quinol + NAD(+)</text>
        <dbReference type="Rhea" id="RHEA:46160"/>
        <dbReference type="ChEBI" id="CHEBI:15378"/>
        <dbReference type="ChEBI" id="CHEBI:24646"/>
        <dbReference type="ChEBI" id="CHEBI:57540"/>
        <dbReference type="ChEBI" id="CHEBI:57945"/>
        <dbReference type="ChEBI" id="CHEBI:132124"/>
        <dbReference type="EC" id="1.6.5.9"/>
    </reaction>
</comment>
<dbReference type="AlphaFoldDB" id="A4CGJ7"/>
<proteinExistence type="inferred from homology"/>
<evidence type="ECO:0000313" key="13">
    <source>
        <dbReference type="Proteomes" id="UP000009049"/>
    </source>
</evidence>
<keyword evidence="4" id="KW-0274">FAD</keyword>
<evidence type="ECO:0000313" key="12">
    <source>
        <dbReference type="EMBL" id="EAR16055.1"/>
    </source>
</evidence>
<accession>A4CGJ7</accession>
<dbReference type="PANTHER" id="PTHR43706">
    <property type="entry name" value="NADH DEHYDROGENASE"/>
    <property type="match status" value="1"/>
</dbReference>
<evidence type="ECO:0000256" key="5">
    <source>
        <dbReference type="ARBA" id="ARBA00022946"/>
    </source>
</evidence>
<keyword evidence="9" id="KW-0472">Membrane</keyword>
<dbReference type="PRINTS" id="PR00368">
    <property type="entry name" value="FADPNR"/>
</dbReference>
<evidence type="ECO:0000256" key="6">
    <source>
        <dbReference type="ARBA" id="ARBA00023002"/>
    </source>
</evidence>
<dbReference type="RefSeq" id="WP_012813750.1">
    <property type="nucleotide sequence ID" value="NC_013222.1"/>
</dbReference>
<keyword evidence="5" id="KW-0809">Transit peptide</keyword>
<dbReference type="eggNOG" id="COG1252">
    <property type="taxonomic scope" value="Bacteria"/>
</dbReference>
<evidence type="ECO:0000256" key="9">
    <source>
        <dbReference type="SAM" id="Phobius"/>
    </source>
</evidence>
<keyword evidence="9" id="KW-1133">Transmembrane helix</keyword>
<keyword evidence="7" id="KW-0520">NAD</keyword>
<evidence type="ECO:0000256" key="7">
    <source>
        <dbReference type="ARBA" id="ARBA00023027"/>
    </source>
</evidence>
<dbReference type="Pfam" id="PF22366">
    <property type="entry name" value="NDH2_C"/>
    <property type="match status" value="1"/>
</dbReference>
<keyword evidence="13" id="KW-1185">Reference proteome</keyword>
<dbReference type="InterPro" id="IPR023753">
    <property type="entry name" value="FAD/NAD-binding_dom"/>
</dbReference>
<gene>
    <name evidence="12" type="ordered locus">RB2501_04135</name>
</gene>
<feature type="transmembrane region" description="Helical" evidence="9">
    <location>
        <begin position="371"/>
        <end position="393"/>
    </location>
</feature>
<dbReference type="PANTHER" id="PTHR43706:SF47">
    <property type="entry name" value="EXTERNAL NADH-UBIQUINONE OXIDOREDUCTASE 1, MITOCHONDRIAL-RELATED"/>
    <property type="match status" value="1"/>
</dbReference>
<dbReference type="HOGENOM" id="CLU_021377_7_1_10"/>
<dbReference type="Gene3D" id="3.50.50.100">
    <property type="match status" value="1"/>
</dbReference>
<evidence type="ECO:0000256" key="4">
    <source>
        <dbReference type="ARBA" id="ARBA00022827"/>
    </source>
</evidence>
<dbReference type="InterPro" id="IPR036188">
    <property type="entry name" value="FAD/NAD-bd_sf"/>
</dbReference>
<feature type="domain" description="FAD/NAD(P)-binding" evidence="10">
    <location>
        <begin position="10"/>
        <end position="329"/>
    </location>
</feature>
<keyword evidence="9" id="KW-0812">Transmembrane</keyword>
<evidence type="ECO:0000259" key="10">
    <source>
        <dbReference type="Pfam" id="PF07992"/>
    </source>
</evidence>
<name>A4CGJ7_ROBBH</name>
<dbReference type="SUPFAM" id="SSF51905">
    <property type="entry name" value="FAD/NAD(P)-binding domain"/>
    <property type="match status" value="1"/>
</dbReference>
<sequence length="434" mass="49247">MNIPKTEYPRIVLVGGGFAGIALAKRMKGLPVQLVVIDRQNYHNFQPLLYQVSTGGLEPDSIAYPIRKILKRLDNMYFRWAEAESVDPARGVLRTDKGEITYDYLILATGTRTNYFGNDQMRDFALPMKTIPQALNIRSLALQNLEEAEYTEDQAERRALMNFCIIGAGPTGVELAGAFAELKRHVFPRDYKHLAVDEMEINLFEGADRVLPPMSETASRKSREFLESLGVRIHLDTFVDTYDGRLLTTKDRREFRTANCIWTAGVTGALLPGFPEGSTDSRTGRLLVDELNRVRGYGSVFAIGDIALMRTDDYPEGHPQMAQPALQQGAHLADNLERLLKGREMQPFNYKDKGSMATIGRNKAVVDLPGYQFGGFAAWFIWMFIHLMSLVGFRNKVVVFFNWVYNYINYDKAARLIVRPFTKKKRKETQYAGK</sequence>